<sequence>MQSALNRLAISVQLENDCRTYERVDESLRESLTSININEAVSVTYDPPSRPETSILETCPVVGSNPIIPETECANSDLSSSQKDYVLSSVYEIAAVTTHEEKENKSSSIMNAVAPNEINHSAIKVSDESNYWDSLVVLPGMGYLNDSNVLDEISYKNEKNMSDTSDDNQEPNAILMDADYSSDPLSTNEIFNKFDENVSEESDPDDRKSSGVYPHYLVTFSGFSIQYGKHVSNKVMLIAT</sequence>
<proteinExistence type="predicted"/>
<reference evidence="3" key="1">
    <citation type="submission" date="2016-06" db="UniProtKB">
        <authorList>
            <consortium name="WormBaseParasite"/>
        </authorList>
    </citation>
    <scope>IDENTIFICATION</scope>
</reference>
<evidence type="ECO:0000313" key="1">
    <source>
        <dbReference type="EMBL" id="VDP27853.1"/>
    </source>
</evidence>
<evidence type="ECO:0000313" key="3">
    <source>
        <dbReference type="WBParaSite" id="SCUD_0000781601-mRNA-1"/>
    </source>
</evidence>
<keyword evidence="2" id="KW-1185">Reference proteome</keyword>
<accession>A0A183JYL0</accession>
<dbReference type="EMBL" id="UZAK01032477">
    <property type="protein sequence ID" value="VDP27853.1"/>
    <property type="molecule type" value="Genomic_DNA"/>
</dbReference>
<reference evidence="1 2" key="2">
    <citation type="submission" date="2018-11" db="EMBL/GenBank/DDBJ databases">
        <authorList>
            <consortium name="Pathogen Informatics"/>
        </authorList>
    </citation>
    <scope>NUCLEOTIDE SEQUENCE [LARGE SCALE GENOMIC DNA]</scope>
    <source>
        <strain evidence="1">Dakar</strain>
        <strain evidence="2">Dakar, Senegal</strain>
    </source>
</reference>
<organism evidence="3">
    <name type="scientific">Schistosoma curassoni</name>
    <dbReference type="NCBI Taxonomy" id="6186"/>
    <lineage>
        <taxon>Eukaryota</taxon>
        <taxon>Metazoa</taxon>
        <taxon>Spiralia</taxon>
        <taxon>Lophotrochozoa</taxon>
        <taxon>Platyhelminthes</taxon>
        <taxon>Trematoda</taxon>
        <taxon>Digenea</taxon>
        <taxon>Strigeidida</taxon>
        <taxon>Schistosomatoidea</taxon>
        <taxon>Schistosomatidae</taxon>
        <taxon>Schistosoma</taxon>
    </lineage>
</organism>
<protein>
    <submittedName>
        <fullName evidence="3">Ovule protein</fullName>
    </submittedName>
</protein>
<dbReference type="Proteomes" id="UP000279833">
    <property type="component" value="Unassembled WGS sequence"/>
</dbReference>
<gene>
    <name evidence="1" type="ORF">SCUD_LOCUS7816</name>
</gene>
<dbReference type="AlphaFoldDB" id="A0A183JYL0"/>
<evidence type="ECO:0000313" key="2">
    <source>
        <dbReference type="Proteomes" id="UP000279833"/>
    </source>
</evidence>
<name>A0A183JYL0_9TREM</name>
<dbReference type="WBParaSite" id="SCUD_0000781601-mRNA-1">
    <property type="protein sequence ID" value="SCUD_0000781601-mRNA-1"/>
    <property type="gene ID" value="SCUD_0000781601"/>
</dbReference>